<dbReference type="GO" id="GO:0009378">
    <property type="term" value="F:four-way junction helicase activity"/>
    <property type="evidence" value="ECO:0007669"/>
    <property type="project" value="TreeGrafter"/>
</dbReference>
<accession>A0A379FXJ5</accession>
<keyword evidence="5" id="KW-0067">ATP-binding</keyword>
<dbReference type="GO" id="GO:0006281">
    <property type="term" value="P:DNA repair"/>
    <property type="evidence" value="ECO:0007669"/>
    <property type="project" value="TreeGrafter"/>
</dbReference>
<evidence type="ECO:0000256" key="2">
    <source>
        <dbReference type="ARBA" id="ARBA00022741"/>
    </source>
</evidence>
<evidence type="ECO:0000256" key="1">
    <source>
        <dbReference type="ARBA" id="ARBA00005446"/>
    </source>
</evidence>
<proteinExistence type="inferred from homology"/>
<keyword evidence="3 11" id="KW-0378">Hydrolase</keyword>
<dbReference type="GO" id="GO:0030894">
    <property type="term" value="C:replisome"/>
    <property type="evidence" value="ECO:0007669"/>
    <property type="project" value="TreeGrafter"/>
</dbReference>
<dbReference type="FunFam" id="3.40.50.300:FF:000296">
    <property type="entry name" value="ATP-dependent DNA helicase RecQ"/>
    <property type="match status" value="1"/>
</dbReference>
<dbReference type="GO" id="GO:0006310">
    <property type="term" value="P:DNA recombination"/>
    <property type="evidence" value="ECO:0007669"/>
    <property type="project" value="InterPro"/>
</dbReference>
<dbReference type="Pfam" id="PF00270">
    <property type="entry name" value="DEAD"/>
    <property type="match status" value="1"/>
</dbReference>
<sequence>MSTACVINQLSLAEHVLNSTFGYQSFRPGQDAVIGAILDNRDCLVLMPTGGGKSLCYQVPALVKDGVTLVVSPLISLMKDQVDQLRLHGVNAACLNSSQTSQEQRQIMELCSQGEIKLLYVAPERLLTDYFLSQLAGWNITLLAVDEAHCISQWGHDFRPEYRALGQLRQSLPNVPVMALTATADETTRADIIRLLELHEPLVHVSSFDRPNIRYTLVENINR</sequence>
<dbReference type="AlphaFoldDB" id="A0A379FXJ5"/>
<dbReference type="SMART" id="SM00487">
    <property type="entry name" value="DEXDc"/>
    <property type="match status" value="1"/>
</dbReference>
<dbReference type="EC" id="5.6.2.4" evidence="9"/>
<dbReference type="NCBIfam" id="TIGR00614">
    <property type="entry name" value="recQ_fam"/>
    <property type="match status" value="1"/>
</dbReference>
<dbReference type="InterPro" id="IPR004589">
    <property type="entry name" value="DNA_helicase_ATP-dep_RecQ"/>
</dbReference>
<dbReference type="InterPro" id="IPR014001">
    <property type="entry name" value="Helicase_ATP-bd"/>
</dbReference>
<comment type="catalytic activity">
    <reaction evidence="8">
        <text>Couples ATP hydrolysis with the unwinding of duplex DNA by translocating in the 3'-5' direction.</text>
        <dbReference type="EC" id="5.6.2.4"/>
    </reaction>
</comment>
<organism evidence="11 12">
    <name type="scientific">Providencia rettgeri</name>
    <dbReference type="NCBI Taxonomy" id="587"/>
    <lineage>
        <taxon>Bacteria</taxon>
        <taxon>Pseudomonadati</taxon>
        <taxon>Pseudomonadota</taxon>
        <taxon>Gammaproteobacteria</taxon>
        <taxon>Enterobacterales</taxon>
        <taxon>Morganellaceae</taxon>
        <taxon>Providencia</taxon>
    </lineage>
</organism>
<protein>
    <recommendedName>
        <fullName evidence="9">DNA 3'-5' helicase</fullName>
        <ecNumber evidence="9">5.6.2.4</ecNumber>
    </recommendedName>
</protein>
<dbReference type="GO" id="GO:0005524">
    <property type="term" value="F:ATP binding"/>
    <property type="evidence" value="ECO:0007669"/>
    <property type="project" value="UniProtKB-KW"/>
</dbReference>
<reference evidence="11 12" key="1">
    <citation type="submission" date="2018-06" db="EMBL/GenBank/DDBJ databases">
        <authorList>
            <consortium name="Pathogen Informatics"/>
            <person name="Doyle S."/>
        </authorList>
    </citation>
    <scope>NUCLEOTIDE SEQUENCE [LARGE SCALE GENOMIC DNA]</scope>
    <source>
        <strain evidence="11 12">NCTC11801</strain>
    </source>
</reference>
<dbReference type="InterPro" id="IPR027417">
    <property type="entry name" value="P-loop_NTPase"/>
</dbReference>
<evidence type="ECO:0000256" key="9">
    <source>
        <dbReference type="ARBA" id="ARBA00034808"/>
    </source>
</evidence>
<dbReference type="Gene3D" id="3.40.50.300">
    <property type="entry name" value="P-loop containing nucleotide triphosphate hydrolases"/>
    <property type="match status" value="1"/>
</dbReference>
<evidence type="ECO:0000313" key="12">
    <source>
        <dbReference type="Proteomes" id="UP000254208"/>
    </source>
</evidence>
<keyword evidence="4 11" id="KW-0347">Helicase</keyword>
<evidence type="ECO:0000256" key="5">
    <source>
        <dbReference type="ARBA" id="ARBA00022840"/>
    </source>
</evidence>
<dbReference type="EMBL" id="UGTZ01000001">
    <property type="protein sequence ID" value="SUC33377.1"/>
    <property type="molecule type" value="Genomic_DNA"/>
</dbReference>
<dbReference type="SUPFAM" id="SSF52540">
    <property type="entry name" value="P-loop containing nucleoside triphosphate hydrolases"/>
    <property type="match status" value="1"/>
</dbReference>
<dbReference type="GO" id="GO:0043590">
    <property type="term" value="C:bacterial nucleoid"/>
    <property type="evidence" value="ECO:0007669"/>
    <property type="project" value="TreeGrafter"/>
</dbReference>
<keyword evidence="7" id="KW-0413">Isomerase</keyword>
<name>A0A379FXJ5_PRORE</name>
<evidence type="ECO:0000256" key="7">
    <source>
        <dbReference type="ARBA" id="ARBA00023235"/>
    </source>
</evidence>
<dbReference type="PANTHER" id="PTHR13710:SF105">
    <property type="entry name" value="ATP-DEPENDENT DNA HELICASE Q1"/>
    <property type="match status" value="1"/>
</dbReference>
<comment type="similarity">
    <text evidence="1">Belongs to the helicase family. RecQ subfamily.</text>
</comment>
<feature type="domain" description="Helicase ATP-binding" evidence="10">
    <location>
        <begin position="34"/>
        <end position="202"/>
    </location>
</feature>
<keyword evidence="6" id="KW-0238">DNA-binding</keyword>
<dbReference type="GO" id="GO:0016787">
    <property type="term" value="F:hydrolase activity"/>
    <property type="evidence" value="ECO:0007669"/>
    <property type="project" value="UniProtKB-KW"/>
</dbReference>
<dbReference type="PANTHER" id="PTHR13710">
    <property type="entry name" value="DNA HELICASE RECQ FAMILY MEMBER"/>
    <property type="match status" value="1"/>
</dbReference>
<evidence type="ECO:0000256" key="4">
    <source>
        <dbReference type="ARBA" id="ARBA00022806"/>
    </source>
</evidence>
<evidence type="ECO:0000256" key="8">
    <source>
        <dbReference type="ARBA" id="ARBA00034617"/>
    </source>
</evidence>
<dbReference type="GO" id="GO:0005737">
    <property type="term" value="C:cytoplasm"/>
    <property type="evidence" value="ECO:0007669"/>
    <property type="project" value="TreeGrafter"/>
</dbReference>
<dbReference type="InterPro" id="IPR011545">
    <property type="entry name" value="DEAD/DEAH_box_helicase_dom"/>
</dbReference>
<dbReference type="CDD" id="cd17920">
    <property type="entry name" value="DEXHc_RecQ"/>
    <property type="match status" value="1"/>
</dbReference>
<evidence type="ECO:0000256" key="6">
    <source>
        <dbReference type="ARBA" id="ARBA00023125"/>
    </source>
</evidence>
<dbReference type="GO" id="GO:0003677">
    <property type="term" value="F:DNA binding"/>
    <property type="evidence" value="ECO:0007669"/>
    <property type="project" value="UniProtKB-KW"/>
</dbReference>
<dbReference type="GO" id="GO:0043138">
    <property type="term" value="F:3'-5' DNA helicase activity"/>
    <property type="evidence" value="ECO:0007669"/>
    <property type="project" value="UniProtKB-EC"/>
</dbReference>
<keyword evidence="2" id="KW-0547">Nucleotide-binding</keyword>
<evidence type="ECO:0000256" key="3">
    <source>
        <dbReference type="ARBA" id="ARBA00022801"/>
    </source>
</evidence>
<gene>
    <name evidence="11" type="primary">recQ_2</name>
    <name evidence="11" type="ORF">NCTC11801_04394</name>
</gene>
<evidence type="ECO:0000313" key="11">
    <source>
        <dbReference type="EMBL" id="SUC33377.1"/>
    </source>
</evidence>
<dbReference type="Proteomes" id="UP000254208">
    <property type="component" value="Unassembled WGS sequence"/>
</dbReference>
<dbReference type="PROSITE" id="PS51192">
    <property type="entry name" value="HELICASE_ATP_BIND_1"/>
    <property type="match status" value="1"/>
</dbReference>
<evidence type="ECO:0000259" key="10">
    <source>
        <dbReference type="PROSITE" id="PS51192"/>
    </source>
</evidence>